<dbReference type="RefSeq" id="WP_344812972.1">
    <property type="nucleotide sequence ID" value="NZ_BAAAYX010000013.1"/>
</dbReference>
<evidence type="ECO:0000313" key="1">
    <source>
        <dbReference type="EMBL" id="GAA3708055.1"/>
    </source>
</evidence>
<sequence>MAYVLTVDQIGSRRRQDLVGTVMTALAARLPGVPVTRTVGDEFQLLVSGEPLSVVTAILVLMRDGDWHVGVGIGPVEEPTPADLREARGPAFVAARRAVDEAKERPGHLRVVATAPAVDEGEEAEVVLDLLLALRGRRSAAGWAATDLAEGGLTQTEIGERLGVSRQAAQQRLSAAQWSLDVAARPVAARLLARADARAGDDTPGRTGSAA</sequence>
<evidence type="ECO:0008006" key="3">
    <source>
        <dbReference type="Google" id="ProtNLM"/>
    </source>
</evidence>
<name>A0ABP7DNF5_9ACTN</name>
<accession>A0ABP7DNF5</accession>
<comment type="caution">
    <text evidence="1">The sequence shown here is derived from an EMBL/GenBank/DDBJ whole genome shotgun (WGS) entry which is preliminary data.</text>
</comment>
<reference evidence="2" key="1">
    <citation type="journal article" date="2019" name="Int. J. Syst. Evol. Microbiol.">
        <title>The Global Catalogue of Microorganisms (GCM) 10K type strain sequencing project: providing services to taxonomists for standard genome sequencing and annotation.</title>
        <authorList>
            <consortium name="The Broad Institute Genomics Platform"/>
            <consortium name="The Broad Institute Genome Sequencing Center for Infectious Disease"/>
            <person name="Wu L."/>
            <person name="Ma J."/>
        </authorList>
    </citation>
    <scope>NUCLEOTIDE SEQUENCE [LARGE SCALE GENOMIC DNA]</scope>
    <source>
        <strain evidence="2">JCM 16548</strain>
    </source>
</reference>
<dbReference type="EMBL" id="BAAAYX010000013">
    <property type="protein sequence ID" value="GAA3708055.1"/>
    <property type="molecule type" value="Genomic_DNA"/>
</dbReference>
<evidence type="ECO:0000313" key="2">
    <source>
        <dbReference type="Proteomes" id="UP001500051"/>
    </source>
</evidence>
<gene>
    <name evidence="1" type="ORF">GCM10022204_27620</name>
</gene>
<protein>
    <recommendedName>
        <fullName evidence="3">SatD family (SatD)</fullName>
    </recommendedName>
</protein>
<keyword evidence="2" id="KW-1185">Reference proteome</keyword>
<dbReference type="Proteomes" id="UP001500051">
    <property type="component" value="Unassembled WGS sequence"/>
</dbReference>
<proteinExistence type="predicted"/>
<organism evidence="1 2">
    <name type="scientific">Microlunatus aurantiacus</name>
    <dbReference type="NCBI Taxonomy" id="446786"/>
    <lineage>
        <taxon>Bacteria</taxon>
        <taxon>Bacillati</taxon>
        <taxon>Actinomycetota</taxon>
        <taxon>Actinomycetes</taxon>
        <taxon>Propionibacteriales</taxon>
        <taxon>Propionibacteriaceae</taxon>
        <taxon>Microlunatus</taxon>
    </lineage>
</organism>